<evidence type="ECO:0000256" key="11">
    <source>
        <dbReference type="RuleBase" id="RU365028"/>
    </source>
</evidence>
<evidence type="ECO:0000313" key="13">
    <source>
        <dbReference type="EMBL" id="JAC76847.1"/>
    </source>
</evidence>
<evidence type="ECO:0000256" key="3">
    <source>
        <dbReference type="ARBA" id="ARBA00022448"/>
    </source>
</evidence>
<dbReference type="NCBIfam" id="TIGR00846">
    <property type="entry name" value="caca2"/>
    <property type="match status" value="1"/>
</dbReference>
<dbReference type="InterPro" id="IPR044880">
    <property type="entry name" value="NCX_ion-bd_dom_sf"/>
</dbReference>
<keyword evidence="11" id="KW-0926">Vacuole</keyword>
<feature type="transmembrane region" description="Helical" evidence="11">
    <location>
        <begin position="280"/>
        <end position="300"/>
    </location>
</feature>
<keyword evidence="10 11" id="KW-0472">Membrane</keyword>
<evidence type="ECO:0000256" key="2">
    <source>
        <dbReference type="ARBA" id="ARBA00008248"/>
    </source>
</evidence>
<gene>
    <name evidence="13" type="primary">CHAA</name>
    <name evidence="13" type="ORF">TSPGSL018_19123</name>
</gene>
<feature type="transmembrane region" description="Helical" evidence="11">
    <location>
        <begin position="125"/>
        <end position="147"/>
    </location>
</feature>
<dbReference type="AlphaFoldDB" id="A0A061RVE4"/>
<accession>A0A061RVE4</accession>
<keyword evidence="5 11" id="KW-0109">Calcium transport</keyword>
<dbReference type="GO" id="GO:0012505">
    <property type="term" value="C:endomembrane system"/>
    <property type="evidence" value="ECO:0007669"/>
    <property type="project" value="UniProtKB-SubCell"/>
</dbReference>
<keyword evidence="9 11" id="KW-0406">Ion transport</keyword>
<feature type="transmembrane region" description="Helical" evidence="11">
    <location>
        <begin position="320"/>
        <end position="343"/>
    </location>
</feature>
<evidence type="ECO:0000256" key="8">
    <source>
        <dbReference type="ARBA" id="ARBA00022989"/>
    </source>
</evidence>
<dbReference type="InterPro" id="IPR004798">
    <property type="entry name" value="CAX-like"/>
</dbReference>
<evidence type="ECO:0000256" key="9">
    <source>
        <dbReference type="ARBA" id="ARBA00023065"/>
    </source>
</evidence>
<dbReference type="Pfam" id="PF01699">
    <property type="entry name" value="Na_Ca_ex"/>
    <property type="match status" value="2"/>
</dbReference>
<feature type="transmembrane region" description="Helical" evidence="11">
    <location>
        <begin position="94"/>
        <end position="113"/>
    </location>
</feature>
<keyword evidence="7 11" id="KW-0106">Calcium</keyword>
<name>A0A061RVE4_9CHLO</name>
<reference evidence="13" key="1">
    <citation type="submission" date="2014-05" db="EMBL/GenBank/DDBJ databases">
        <title>The transcriptome of the halophilic microalga Tetraselmis sp. GSL018 isolated from the Great Salt Lake, Utah.</title>
        <authorList>
            <person name="Jinkerson R.E."/>
            <person name="D'Adamo S."/>
            <person name="Posewitz M.C."/>
        </authorList>
    </citation>
    <scope>NUCLEOTIDE SEQUENCE</scope>
    <source>
        <strain evidence="13">GSL018</strain>
    </source>
</reference>
<comment type="similarity">
    <text evidence="2">Belongs to the Ca(2+):cation antiporter (CaCA) (TC 2.A.19) family. Cation/proton exchanger (CAX) subfamily.</text>
</comment>
<dbReference type="Gene3D" id="1.20.1420.30">
    <property type="entry name" value="NCX, central ion-binding region"/>
    <property type="match status" value="2"/>
</dbReference>
<evidence type="ECO:0000256" key="1">
    <source>
        <dbReference type="ARBA" id="ARBA00004127"/>
    </source>
</evidence>
<comment type="function">
    <text evidence="11">Vacuolar cation/proton exchanger (CAX). Translocates Ca(2+) and other metal ions into vacuoles using the proton gradient formed by H(+)-ATPase and H(+)-pyrophosphatase.</text>
</comment>
<dbReference type="GO" id="GO:0015369">
    <property type="term" value="F:calcium:proton antiporter activity"/>
    <property type="evidence" value="ECO:0007669"/>
    <property type="project" value="UniProtKB-UniRule"/>
</dbReference>
<comment type="subcellular location">
    <subcellularLocation>
        <location evidence="1">Endomembrane system</location>
        <topology evidence="1">Multi-pass membrane protein</topology>
    </subcellularLocation>
    <subcellularLocation>
        <location evidence="11">Vacuole membrane</location>
    </subcellularLocation>
</comment>
<evidence type="ECO:0000256" key="7">
    <source>
        <dbReference type="ARBA" id="ARBA00022837"/>
    </source>
</evidence>
<feature type="domain" description="Sodium/calcium exchanger membrane region" evidence="12">
    <location>
        <begin position="94"/>
        <end position="248"/>
    </location>
</feature>
<keyword evidence="6 11" id="KW-0812">Transmembrane</keyword>
<feature type="transmembrane region" description="Helical" evidence="11">
    <location>
        <begin position="387"/>
        <end position="403"/>
    </location>
</feature>
<keyword evidence="8 11" id="KW-1133">Transmembrane helix</keyword>
<evidence type="ECO:0000256" key="6">
    <source>
        <dbReference type="ARBA" id="ARBA00022692"/>
    </source>
</evidence>
<evidence type="ECO:0000259" key="12">
    <source>
        <dbReference type="Pfam" id="PF01699"/>
    </source>
</evidence>
<dbReference type="InterPro" id="IPR004713">
    <property type="entry name" value="CaH_exchang"/>
</dbReference>
<dbReference type="PANTHER" id="PTHR31503">
    <property type="entry name" value="VACUOLAR CALCIUM ION TRANSPORTER"/>
    <property type="match status" value="1"/>
</dbReference>
<feature type="transmembrane region" description="Helical" evidence="11">
    <location>
        <begin position="228"/>
        <end position="246"/>
    </location>
</feature>
<feature type="transmembrane region" description="Helical" evidence="11">
    <location>
        <begin position="192"/>
        <end position="208"/>
    </location>
</feature>
<feature type="transmembrane region" description="Helical" evidence="11">
    <location>
        <begin position="410"/>
        <end position="429"/>
    </location>
</feature>
<evidence type="ECO:0000256" key="5">
    <source>
        <dbReference type="ARBA" id="ARBA00022568"/>
    </source>
</evidence>
<sequence>MCERPHRKDFIPLDVEVRNESTELLEDEGTKATRQTKGSPACLARAKINSSPHSSWQKYFRESSEAIFLSTKLNLLLLCIPLAIMSSISEWGDTWTFTLALLGLCPLAERLGYCTEQLAMYTNATIGGLLNATFGNVTEMIVAVYALRQNMLRVVQLSLLGSILSNMLLVLGCAFFFGGLRHKCQKFHKEGVFASCSLLLLGVLGLTLPNMLHATHTELHGSMDTIRLSRYISCLLLLMYGAYLLFQLHTHKFLFEEGEAHAKDDGDKESDSDDEEEPVLGYWGSIFWLAVFTVFVSILSDNIVDTIEGAAKSWNVPLPFVSTILLPIVGNAAEHAAAVMFALKNKTNISLGVAIGSSAQITMLVIPFCVILGWAMGVPMHLNMHEFETGALFVSVVIVAIFLQDGSSNWLKGLTLVLSYLALGGAFYFHSDAELAKGRGGPKSL</sequence>
<dbReference type="EMBL" id="GBEZ01008710">
    <property type="protein sequence ID" value="JAC76847.1"/>
    <property type="molecule type" value="Transcribed_RNA"/>
</dbReference>
<feature type="transmembrane region" description="Helical" evidence="11">
    <location>
        <begin position="66"/>
        <end position="88"/>
    </location>
</feature>
<dbReference type="PANTHER" id="PTHR31503:SF22">
    <property type="entry name" value="VACUOLAR CALCIUM ION TRANSPORTER"/>
    <property type="match status" value="1"/>
</dbReference>
<protein>
    <recommendedName>
        <fullName evidence="11">Vacuolar cation/proton exchanger</fullName>
    </recommendedName>
</protein>
<keyword evidence="4 11" id="KW-0050">Antiport</keyword>
<organism evidence="13">
    <name type="scientific">Tetraselmis sp. GSL018</name>
    <dbReference type="NCBI Taxonomy" id="582737"/>
    <lineage>
        <taxon>Eukaryota</taxon>
        <taxon>Viridiplantae</taxon>
        <taxon>Chlorophyta</taxon>
        <taxon>core chlorophytes</taxon>
        <taxon>Chlorodendrophyceae</taxon>
        <taxon>Chlorodendrales</taxon>
        <taxon>Chlorodendraceae</taxon>
        <taxon>Tetraselmis</taxon>
    </lineage>
</organism>
<feature type="transmembrane region" description="Helical" evidence="11">
    <location>
        <begin position="350"/>
        <end position="375"/>
    </location>
</feature>
<feature type="transmembrane region" description="Helical" evidence="11">
    <location>
        <begin position="159"/>
        <end position="180"/>
    </location>
</feature>
<proteinExistence type="inferred from homology"/>
<dbReference type="InterPro" id="IPR004837">
    <property type="entry name" value="NaCa_Exmemb"/>
</dbReference>
<evidence type="ECO:0000256" key="10">
    <source>
        <dbReference type="ARBA" id="ARBA00023136"/>
    </source>
</evidence>
<dbReference type="GO" id="GO:0006874">
    <property type="term" value="P:intracellular calcium ion homeostasis"/>
    <property type="evidence" value="ECO:0007669"/>
    <property type="project" value="TreeGrafter"/>
</dbReference>
<evidence type="ECO:0000256" key="4">
    <source>
        <dbReference type="ARBA" id="ARBA00022449"/>
    </source>
</evidence>
<dbReference type="GO" id="GO:0009705">
    <property type="term" value="C:plant-type vacuole membrane"/>
    <property type="evidence" value="ECO:0007669"/>
    <property type="project" value="TreeGrafter"/>
</dbReference>
<dbReference type="NCBIfam" id="TIGR00378">
    <property type="entry name" value="cax"/>
    <property type="match status" value="1"/>
</dbReference>
<feature type="domain" description="Sodium/calcium exchanger membrane region" evidence="12">
    <location>
        <begin position="285"/>
        <end position="422"/>
    </location>
</feature>
<keyword evidence="3 11" id="KW-0813">Transport</keyword>